<gene>
    <name evidence="4" type="ORF">KAM382_23660</name>
</gene>
<dbReference type="InterPro" id="IPR013741">
    <property type="entry name" value="KorB_domain"/>
</dbReference>
<dbReference type="PANTHER" id="PTHR33375">
    <property type="entry name" value="CHROMOSOME-PARTITIONING PROTEIN PARB-RELATED"/>
    <property type="match status" value="1"/>
</dbReference>
<dbReference type="Pfam" id="PF08535">
    <property type="entry name" value="KorB"/>
    <property type="match status" value="1"/>
</dbReference>
<name>A0ABD0B900_AERCA</name>
<dbReference type="EMBL" id="BPOP01000022">
    <property type="protein sequence ID" value="GJB92305.1"/>
    <property type="molecule type" value="Genomic_DNA"/>
</dbReference>
<dbReference type="RefSeq" id="WP_190284497.1">
    <property type="nucleotide sequence ID" value="NZ_AP024404.1"/>
</dbReference>
<comment type="caution">
    <text evidence="4">The sequence shown here is derived from an EMBL/GenBank/DDBJ whole genome shotgun (WGS) entry which is preliminary data.</text>
</comment>
<organism evidence="4 5">
    <name type="scientific">Aeromonas caviae</name>
    <name type="common">Aeromonas punctata</name>
    <dbReference type="NCBI Taxonomy" id="648"/>
    <lineage>
        <taxon>Bacteria</taxon>
        <taxon>Pseudomonadati</taxon>
        <taxon>Pseudomonadota</taxon>
        <taxon>Gammaproteobacteria</taxon>
        <taxon>Aeromonadales</taxon>
        <taxon>Aeromonadaceae</taxon>
        <taxon>Aeromonas</taxon>
    </lineage>
</organism>
<evidence type="ECO:0000313" key="5">
    <source>
        <dbReference type="Proteomes" id="UP000737420"/>
    </source>
</evidence>
<dbReference type="InterPro" id="IPR036086">
    <property type="entry name" value="ParB/Sulfiredoxin_sf"/>
</dbReference>
<dbReference type="Proteomes" id="UP000737420">
    <property type="component" value="Unassembled WGS sequence"/>
</dbReference>
<evidence type="ECO:0008006" key="6">
    <source>
        <dbReference type="Google" id="ProtNLM"/>
    </source>
</evidence>
<accession>A0ABD0B900</accession>
<sequence>MSALNSLKGRGLDLSKLNKLSASTKGIPAGQEVLRVHHSECYSTKQVRVTFSAIEALADSMKSRQLQPCKVWPKDDKGYRICIGERRWRAATHGDLYLDIIVDPLLVDLTPAEVILYQLTENTQRENLTPKEEAQAVADMFAEGMSARDIAMAKSAIEQWSESSAASWVSRMRKMLTMPATVEALHDSGLHDIETLNCLTAIHELDPAVCEQLIEDGLTSRKATRAALKALKGGNVVPGSSRSAPVAAQTWGPAELPPSTYSVEVDRHTDGRHVAVVFIKLAGKELKASWLSDSSLAADYVEDVKARVFILVRDFMLSLQCSEPAEQAAYQSIIDYWQITPGQAVPPPAAPASTEHKEDAPTKQPPAAPASTEHKEDAPTKQPPAAPASTEHKDNAPTKQPPAAPASTEHKDNAPAEPAPRNVAGATGLVIHGFLDEDPVVLCLDEVAEGDMVVIQDMDGNRLTVPLDEFTFGSITKA</sequence>
<dbReference type="Gene3D" id="3.90.1530.30">
    <property type="match status" value="1"/>
</dbReference>
<dbReference type="AlphaFoldDB" id="A0ABD0B900"/>
<dbReference type="InterPro" id="IPR003115">
    <property type="entry name" value="ParB_N"/>
</dbReference>
<feature type="domain" description="Repressor KorB" evidence="3">
    <location>
        <begin position="166"/>
        <end position="231"/>
    </location>
</feature>
<evidence type="ECO:0000313" key="4">
    <source>
        <dbReference type="EMBL" id="GJB92305.1"/>
    </source>
</evidence>
<dbReference type="SUPFAM" id="SSF110849">
    <property type="entry name" value="ParB/Sulfiredoxin"/>
    <property type="match status" value="1"/>
</dbReference>
<dbReference type="SUPFAM" id="SSF109709">
    <property type="entry name" value="KorB DNA-binding domain-like"/>
    <property type="match status" value="1"/>
</dbReference>
<dbReference type="PANTHER" id="PTHR33375:SF1">
    <property type="entry name" value="CHROMOSOME-PARTITIONING PROTEIN PARB-RELATED"/>
    <property type="match status" value="1"/>
</dbReference>
<proteinExistence type="predicted"/>
<feature type="region of interest" description="Disordered" evidence="1">
    <location>
        <begin position="344"/>
        <end position="421"/>
    </location>
</feature>
<dbReference type="InterPro" id="IPR050336">
    <property type="entry name" value="Chromosome_partition/occlusion"/>
</dbReference>
<dbReference type="Gene3D" id="1.10.10.2830">
    <property type="match status" value="1"/>
</dbReference>
<dbReference type="Pfam" id="PF02195">
    <property type="entry name" value="ParB_N"/>
    <property type="match status" value="1"/>
</dbReference>
<evidence type="ECO:0000259" key="2">
    <source>
        <dbReference type="Pfam" id="PF02195"/>
    </source>
</evidence>
<evidence type="ECO:0000256" key="1">
    <source>
        <dbReference type="SAM" id="MobiDB-lite"/>
    </source>
</evidence>
<feature type="domain" description="ParB-like N-terminal" evidence="2">
    <location>
        <begin position="46"/>
        <end position="95"/>
    </location>
</feature>
<protein>
    <recommendedName>
        <fullName evidence="6">ParB/Sulfiredoxin domain-containing protein</fullName>
    </recommendedName>
</protein>
<reference evidence="4 5" key="1">
    <citation type="submission" date="2021-07" db="EMBL/GenBank/DDBJ databases">
        <title>Draft genome sequence of carbapenem-resistant Aeromonas spp. in Japan.</title>
        <authorList>
            <person name="Maehana S."/>
            <person name="Suzuki M."/>
            <person name="Kitasato H."/>
        </authorList>
    </citation>
    <scope>NUCLEOTIDE SEQUENCE [LARGE SCALE GENOMIC DNA]</scope>
    <source>
        <strain evidence="4 5">KAM382</strain>
    </source>
</reference>
<evidence type="ECO:0000259" key="3">
    <source>
        <dbReference type="Pfam" id="PF08535"/>
    </source>
</evidence>